<dbReference type="Pfam" id="PF00440">
    <property type="entry name" value="TetR_N"/>
    <property type="match status" value="1"/>
</dbReference>
<name>A0A1W1CEA3_9ZZZZ</name>
<organism evidence="3">
    <name type="scientific">hydrothermal vent metagenome</name>
    <dbReference type="NCBI Taxonomy" id="652676"/>
    <lineage>
        <taxon>unclassified sequences</taxon>
        <taxon>metagenomes</taxon>
        <taxon>ecological metagenomes</taxon>
    </lineage>
</organism>
<dbReference type="PRINTS" id="PR00455">
    <property type="entry name" value="HTHTETR"/>
</dbReference>
<dbReference type="PANTHER" id="PTHR43479">
    <property type="entry name" value="ACREF/ENVCD OPERON REPRESSOR-RELATED"/>
    <property type="match status" value="1"/>
</dbReference>
<dbReference type="PROSITE" id="PS50977">
    <property type="entry name" value="HTH_TETR_2"/>
    <property type="match status" value="1"/>
</dbReference>
<dbReference type="EMBL" id="FPHC01000069">
    <property type="protein sequence ID" value="SFV64042.1"/>
    <property type="molecule type" value="Genomic_DNA"/>
</dbReference>
<evidence type="ECO:0000259" key="2">
    <source>
        <dbReference type="PROSITE" id="PS50977"/>
    </source>
</evidence>
<dbReference type="SUPFAM" id="SSF46689">
    <property type="entry name" value="Homeodomain-like"/>
    <property type="match status" value="1"/>
</dbReference>
<gene>
    <name evidence="3" type="ORF">MNB_SV-6-258</name>
</gene>
<evidence type="ECO:0000313" key="3">
    <source>
        <dbReference type="EMBL" id="SFV64042.1"/>
    </source>
</evidence>
<accession>A0A1W1CEA3</accession>
<dbReference type="InterPro" id="IPR050624">
    <property type="entry name" value="HTH-type_Tx_Regulator"/>
</dbReference>
<dbReference type="Gene3D" id="1.10.357.10">
    <property type="entry name" value="Tetracycline Repressor, domain 2"/>
    <property type="match status" value="1"/>
</dbReference>
<sequence>MAIVVDKDEKRRNIALSCKELLLERGIGELTIAQLAKRAGVGKGTIYEYFENKEDIVFEIITIFMSEYEVKLLDTIESSTSSRDKIYHFFALIFEDDRYIKQMSIYQEFLAISLVSGTDKMVEFSISCKSKFATILDGIINDGISRGELSPKLLEFIPSLLIFEKGLIVDSKASSVDSLAEIDRFVDMLFLIDKEN</sequence>
<dbReference type="InterPro" id="IPR001387">
    <property type="entry name" value="Cro/C1-type_HTH"/>
</dbReference>
<feature type="domain" description="HTH tetR-type" evidence="2">
    <location>
        <begin position="8"/>
        <end position="68"/>
    </location>
</feature>
<dbReference type="CDD" id="cd00093">
    <property type="entry name" value="HTH_XRE"/>
    <property type="match status" value="1"/>
</dbReference>
<dbReference type="GO" id="GO:0003677">
    <property type="term" value="F:DNA binding"/>
    <property type="evidence" value="ECO:0007669"/>
    <property type="project" value="UniProtKB-KW"/>
</dbReference>
<dbReference type="PANTHER" id="PTHR43479:SF11">
    <property type="entry name" value="ACREF_ENVCD OPERON REPRESSOR-RELATED"/>
    <property type="match status" value="1"/>
</dbReference>
<protein>
    <submittedName>
        <fullName evidence="3">Transcriptional regulator, TetR family</fullName>
    </submittedName>
</protein>
<dbReference type="InterPro" id="IPR001647">
    <property type="entry name" value="HTH_TetR"/>
</dbReference>
<dbReference type="PROSITE" id="PS01081">
    <property type="entry name" value="HTH_TETR_1"/>
    <property type="match status" value="1"/>
</dbReference>
<dbReference type="AlphaFoldDB" id="A0A1W1CEA3"/>
<evidence type="ECO:0000256" key="1">
    <source>
        <dbReference type="ARBA" id="ARBA00023125"/>
    </source>
</evidence>
<reference evidence="3" key="1">
    <citation type="submission" date="2016-10" db="EMBL/GenBank/DDBJ databases">
        <authorList>
            <person name="de Groot N.N."/>
        </authorList>
    </citation>
    <scope>NUCLEOTIDE SEQUENCE</scope>
</reference>
<dbReference type="InterPro" id="IPR009057">
    <property type="entry name" value="Homeodomain-like_sf"/>
</dbReference>
<keyword evidence="1" id="KW-0238">DNA-binding</keyword>
<dbReference type="InterPro" id="IPR023772">
    <property type="entry name" value="DNA-bd_HTH_TetR-type_CS"/>
</dbReference>
<proteinExistence type="predicted"/>